<dbReference type="Gene3D" id="3.90.1200.10">
    <property type="match status" value="1"/>
</dbReference>
<dbReference type="InterPro" id="IPR011009">
    <property type="entry name" value="Kinase-like_dom_sf"/>
</dbReference>
<dbReference type="SUPFAM" id="SSF56112">
    <property type="entry name" value="Protein kinase-like (PK-like)"/>
    <property type="match status" value="1"/>
</dbReference>
<reference evidence="3" key="1">
    <citation type="journal article" date="2020" name="Stud. Mycol.">
        <title>101 Dothideomycetes genomes: a test case for predicting lifestyles and emergence of pathogens.</title>
        <authorList>
            <person name="Haridas S."/>
            <person name="Albert R."/>
            <person name="Binder M."/>
            <person name="Bloem J."/>
            <person name="Labutti K."/>
            <person name="Salamov A."/>
            <person name="Andreopoulos B."/>
            <person name="Baker S."/>
            <person name="Barry K."/>
            <person name="Bills G."/>
            <person name="Bluhm B."/>
            <person name="Cannon C."/>
            <person name="Castanera R."/>
            <person name="Culley D."/>
            <person name="Daum C."/>
            <person name="Ezra D."/>
            <person name="Gonzalez J."/>
            <person name="Henrissat B."/>
            <person name="Kuo A."/>
            <person name="Liang C."/>
            <person name="Lipzen A."/>
            <person name="Lutzoni F."/>
            <person name="Magnuson J."/>
            <person name="Mondo S."/>
            <person name="Nolan M."/>
            <person name="Ohm R."/>
            <person name="Pangilinan J."/>
            <person name="Park H.-J."/>
            <person name="Ramirez L."/>
            <person name="Alfaro M."/>
            <person name="Sun H."/>
            <person name="Tritt A."/>
            <person name="Yoshinaga Y."/>
            <person name="Zwiers L.-H."/>
            <person name="Turgeon B."/>
            <person name="Goodwin S."/>
            <person name="Spatafora J."/>
            <person name="Crous P."/>
            <person name="Grigoriev I."/>
        </authorList>
    </citation>
    <scope>NUCLEOTIDE SEQUENCE</scope>
    <source>
        <strain evidence="3">CBS 207.26</strain>
    </source>
</reference>
<evidence type="ECO:0000256" key="1">
    <source>
        <dbReference type="SAM" id="Phobius"/>
    </source>
</evidence>
<dbReference type="PANTHER" id="PTHR21310">
    <property type="entry name" value="AMINOGLYCOSIDE PHOSPHOTRANSFERASE-RELATED-RELATED"/>
    <property type="match status" value="1"/>
</dbReference>
<dbReference type="Proteomes" id="UP000800200">
    <property type="component" value="Unassembled WGS sequence"/>
</dbReference>
<keyword evidence="1" id="KW-1133">Transmembrane helix</keyword>
<name>A0A6A6DGL2_9PEZI</name>
<dbReference type="Pfam" id="PF01636">
    <property type="entry name" value="APH"/>
    <property type="match status" value="1"/>
</dbReference>
<protein>
    <submittedName>
        <fullName evidence="3">Kinase-like protein</fullName>
    </submittedName>
</protein>
<keyword evidence="1" id="KW-0812">Transmembrane</keyword>
<evidence type="ECO:0000259" key="2">
    <source>
        <dbReference type="Pfam" id="PF01636"/>
    </source>
</evidence>
<dbReference type="OrthoDB" id="2906425at2759"/>
<evidence type="ECO:0000313" key="4">
    <source>
        <dbReference type="Proteomes" id="UP000800200"/>
    </source>
</evidence>
<feature type="domain" description="Aminoglycoside phosphotransferase" evidence="2">
    <location>
        <begin position="160"/>
        <end position="334"/>
    </location>
</feature>
<dbReference type="GO" id="GO:0016301">
    <property type="term" value="F:kinase activity"/>
    <property type="evidence" value="ECO:0007669"/>
    <property type="project" value="UniProtKB-KW"/>
</dbReference>
<keyword evidence="3" id="KW-0418">Kinase</keyword>
<keyword evidence="4" id="KW-1185">Reference proteome</keyword>
<organism evidence="3 4">
    <name type="scientific">Zopfia rhizophila CBS 207.26</name>
    <dbReference type="NCBI Taxonomy" id="1314779"/>
    <lineage>
        <taxon>Eukaryota</taxon>
        <taxon>Fungi</taxon>
        <taxon>Dikarya</taxon>
        <taxon>Ascomycota</taxon>
        <taxon>Pezizomycotina</taxon>
        <taxon>Dothideomycetes</taxon>
        <taxon>Dothideomycetes incertae sedis</taxon>
        <taxon>Zopfiaceae</taxon>
        <taxon>Zopfia</taxon>
    </lineage>
</organism>
<dbReference type="PANTHER" id="PTHR21310:SF58">
    <property type="entry name" value="AMINOGLYCOSIDE PHOSPHOTRANSFERASE DOMAIN-CONTAINING PROTEIN"/>
    <property type="match status" value="1"/>
</dbReference>
<sequence length="377" mass="42736">MANQNSKLTSLRSYLLPHLSRDTCLGFLAGGGFALTLSNRSLAVHGLNTVVEPVKKFVLARCVPPTLIICAAIGFTVWVRRLLSHSPRYFGSPLNILNVTENPSSCPSLIRSANVELAPRLSNEDIAQAVVLRGSQDSHRKVIKVGSNMVAKLGLDPDVAEAESMTFIRNHTTIPVPKVLNTYEEEGYRYILMEFVEGELLEKIWGRLSSNERSVILDELKDYICQMRHIKCPNGTPIGSITSGPAIDRRQFDSAKGGPFKSEADFNEWQLAQLHEETSLSRRDIFAALHRIDHEIVFSHGDLAFHNIIVREGHIAAIIDWEYSGWYPEHWDYCKTRSFLSGTDELYAYCKKIFEKQYYSEYFMDSWFTREVKHGGF</sequence>
<dbReference type="InterPro" id="IPR002575">
    <property type="entry name" value="Aminoglycoside_PTrfase"/>
</dbReference>
<accession>A0A6A6DGL2</accession>
<keyword evidence="3" id="KW-0808">Transferase</keyword>
<dbReference type="AlphaFoldDB" id="A0A6A6DGL2"/>
<feature type="transmembrane region" description="Helical" evidence="1">
    <location>
        <begin position="58"/>
        <end position="79"/>
    </location>
</feature>
<keyword evidence="1" id="KW-0472">Membrane</keyword>
<dbReference type="EMBL" id="ML994687">
    <property type="protein sequence ID" value="KAF2177532.1"/>
    <property type="molecule type" value="Genomic_DNA"/>
</dbReference>
<evidence type="ECO:0000313" key="3">
    <source>
        <dbReference type="EMBL" id="KAF2177532.1"/>
    </source>
</evidence>
<dbReference type="InterPro" id="IPR051678">
    <property type="entry name" value="AGP_Transferase"/>
</dbReference>
<gene>
    <name evidence="3" type="ORF">K469DRAFT_677127</name>
</gene>
<dbReference type="CDD" id="cd05120">
    <property type="entry name" value="APH_ChoK_like"/>
    <property type="match status" value="1"/>
</dbReference>
<proteinExistence type="predicted"/>